<keyword evidence="2" id="KW-1185">Reference proteome</keyword>
<dbReference type="Proteomes" id="UP001500305">
    <property type="component" value="Unassembled WGS sequence"/>
</dbReference>
<reference evidence="1 2" key="1">
    <citation type="journal article" date="2019" name="Int. J. Syst. Evol. Microbiol.">
        <title>The Global Catalogue of Microorganisms (GCM) 10K type strain sequencing project: providing services to taxonomists for standard genome sequencing and annotation.</title>
        <authorList>
            <consortium name="The Broad Institute Genomics Platform"/>
            <consortium name="The Broad Institute Genome Sequencing Center for Infectious Disease"/>
            <person name="Wu L."/>
            <person name="Ma J."/>
        </authorList>
    </citation>
    <scope>NUCLEOTIDE SEQUENCE [LARGE SCALE GENOMIC DNA]</scope>
    <source>
        <strain evidence="1 2">JCM 7356</strain>
    </source>
</reference>
<proteinExistence type="predicted"/>
<dbReference type="EMBL" id="BAAATR010000042">
    <property type="protein sequence ID" value="GAA2270905.1"/>
    <property type="molecule type" value="Genomic_DNA"/>
</dbReference>
<name>A0ABN3EUP2_9ACTN</name>
<protein>
    <submittedName>
        <fullName evidence="1">Uncharacterized protein</fullName>
    </submittedName>
</protein>
<gene>
    <name evidence="1" type="ORF">GCM10010430_65930</name>
</gene>
<organism evidence="1 2">
    <name type="scientific">Kitasatospora cystarginea</name>
    <dbReference type="NCBI Taxonomy" id="58350"/>
    <lineage>
        <taxon>Bacteria</taxon>
        <taxon>Bacillati</taxon>
        <taxon>Actinomycetota</taxon>
        <taxon>Actinomycetes</taxon>
        <taxon>Kitasatosporales</taxon>
        <taxon>Streptomycetaceae</taxon>
        <taxon>Kitasatospora</taxon>
    </lineage>
</organism>
<evidence type="ECO:0000313" key="1">
    <source>
        <dbReference type="EMBL" id="GAA2270905.1"/>
    </source>
</evidence>
<comment type="caution">
    <text evidence="1">The sequence shown here is derived from an EMBL/GenBank/DDBJ whole genome shotgun (WGS) entry which is preliminary data.</text>
</comment>
<sequence>MAVSPDDVAADHAALLLVVGVVGAVEGEVAQCGELGLDAVEPGAVRGGVGDLDVVRRSPGTDPLALLRGEVRGEVVADDRDTDFGRVEGAQVSAELQELGAPLDGLDVAVELVLGQVQGGEQVPDPAVAVDNAARCQGPTRS</sequence>
<evidence type="ECO:0000313" key="2">
    <source>
        <dbReference type="Proteomes" id="UP001500305"/>
    </source>
</evidence>
<accession>A0ABN3EUP2</accession>